<proteinExistence type="predicted"/>
<sequence length="830" mass="90196">MPPPKSKKQPQPVEDSKTIGAHFKKAGKDKDQDAADAPTDLGDAQGADGAAQGAEDQQHGDRDPGRGAGGSGSASSGPMDVDGKGAKAATPHFPAGPAGGWPSPGPAGSPATPAPAGSPTPPMLCGPSTPNSECAMGVVEAEAVGDGQFKCKRRNVLCSNDERQIAQRRSTEDCTSCGKSYKALTNRWRKNAKLKEWWNNKSAQEKTLWYQEHRNKREVLQGDASRIHWKPWGIVKRDLFMEGFTSEQDQLAEWRSRILKGIYKVQKDEETKQWLAGEYQGKFQDLTRQQRLSGSVKRDACELTSAEDLQNFMADIKNTMEGALGEFTLARSSALAGAADGLMEIEQRNQKADEYKRLCNREDTEAAAIKPMEEAIDAKSMKAVAKRQAAKKLTDAMRQQLVDGLNALAPLAQMPPPSRSPIFVVVLLISLLVQVSEGVDVRGFMSDRLTDDALKEEPIARLVARLVVFEKETPNIVTNVDALLMKIANMSDDASWNFNLEPIKAALKDASGKTRADGTHWSDFRKAIAECKTAAQKKVDAAAGSTLKKKKLTDKARDAKDTNCSADMANKLVFVGLSVEELNGGVNIETTFEAVQGPGKASAMQVPQLMEGVQKANGWNALDSWLKEKAKAEENICFGAVTQPEIVASAKSSLLAVRADSVLFRTAFLAKSPQLAKLTKAMFGMQAFFAPRKHTQVLPPPFGIGEVRAVFEGKELVVAQQMVGEPLDAQISKLQSMSSGDLLNLIREAPNFALIIKQGDVAWLPTGFVYMIFHLMPTIGMRWGCFPSWAGEASRSRRVTVATMEAFSKMKGTVLEDWNTMLATLADQPA</sequence>
<feature type="region of interest" description="Disordered" evidence="1">
    <location>
        <begin position="1"/>
        <end position="125"/>
    </location>
</feature>
<feature type="compositionally biased region" description="Pro residues" evidence="1">
    <location>
        <begin position="103"/>
        <end position="124"/>
    </location>
</feature>
<feature type="compositionally biased region" description="Basic and acidic residues" evidence="1">
    <location>
        <begin position="56"/>
        <end position="65"/>
    </location>
</feature>
<gene>
    <name evidence="2" type="ORF">PCOR1329_LOCUS21107</name>
</gene>
<dbReference type="Proteomes" id="UP001189429">
    <property type="component" value="Unassembled WGS sequence"/>
</dbReference>
<evidence type="ECO:0000313" key="3">
    <source>
        <dbReference type="Proteomes" id="UP001189429"/>
    </source>
</evidence>
<accession>A0ABN9RMJ6</accession>
<keyword evidence="3" id="KW-1185">Reference proteome</keyword>
<comment type="caution">
    <text evidence="2">The sequence shown here is derived from an EMBL/GenBank/DDBJ whole genome shotgun (WGS) entry which is preliminary data.</text>
</comment>
<organism evidence="2 3">
    <name type="scientific">Prorocentrum cordatum</name>
    <dbReference type="NCBI Taxonomy" id="2364126"/>
    <lineage>
        <taxon>Eukaryota</taxon>
        <taxon>Sar</taxon>
        <taxon>Alveolata</taxon>
        <taxon>Dinophyceae</taxon>
        <taxon>Prorocentrales</taxon>
        <taxon>Prorocentraceae</taxon>
        <taxon>Prorocentrum</taxon>
    </lineage>
</organism>
<dbReference type="EMBL" id="CAUYUJ010006903">
    <property type="protein sequence ID" value="CAK0819009.1"/>
    <property type="molecule type" value="Genomic_DNA"/>
</dbReference>
<evidence type="ECO:0000313" key="2">
    <source>
        <dbReference type="EMBL" id="CAK0819009.1"/>
    </source>
</evidence>
<evidence type="ECO:0000256" key="1">
    <source>
        <dbReference type="SAM" id="MobiDB-lite"/>
    </source>
</evidence>
<feature type="compositionally biased region" description="Low complexity" evidence="1">
    <location>
        <begin position="35"/>
        <end position="55"/>
    </location>
</feature>
<name>A0ABN9RMJ6_9DINO</name>
<protein>
    <submittedName>
        <fullName evidence="2">Uncharacterized protein</fullName>
    </submittedName>
</protein>
<reference evidence="2" key="1">
    <citation type="submission" date="2023-10" db="EMBL/GenBank/DDBJ databases">
        <authorList>
            <person name="Chen Y."/>
            <person name="Shah S."/>
            <person name="Dougan E. K."/>
            <person name="Thang M."/>
            <person name="Chan C."/>
        </authorList>
    </citation>
    <scope>NUCLEOTIDE SEQUENCE [LARGE SCALE GENOMIC DNA]</scope>
</reference>